<evidence type="ECO:0000313" key="12">
    <source>
        <dbReference type="Proteomes" id="UP001055439"/>
    </source>
</evidence>
<keyword evidence="3" id="KW-0223">Dioxygenase</keyword>
<accession>A0A9E7FH17</accession>
<dbReference type="PRINTS" id="PR00682">
    <property type="entry name" value="IPNSYNTHASE"/>
</dbReference>
<evidence type="ECO:0000256" key="4">
    <source>
        <dbReference type="ARBA" id="ARBA00023002"/>
    </source>
</evidence>
<dbReference type="Pfam" id="PF14226">
    <property type="entry name" value="DIOX_N"/>
    <property type="match status" value="1"/>
</dbReference>
<dbReference type="InterPro" id="IPR026992">
    <property type="entry name" value="DIOX_N"/>
</dbReference>
<keyword evidence="2 9" id="KW-0479">Metal-binding</keyword>
<keyword evidence="12" id="KW-1185">Reference proteome</keyword>
<dbReference type="EC" id="1.14.11.13" evidence="8"/>
<comment type="catalytic activity">
    <reaction evidence="6">
        <text>gibberellin A1 + 2-oxoglutarate + O2 = gibberellin A8 + succinate + CO2</text>
        <dbReference type="Rhea" id="RHEA:15005"/>
        <dbReference type="ChEBI" id="CHEBI:15379"/>
        <dbReference type="ChEBI" id="CHEBI:16526"/>
        <dbReference type="ChEBI" id="CHEBI:16810"/>
        <dbReference type="ChEBI" id="CHEBI:30031"/>
        <dbReference type="ChEBI" id="CHEBI:58524"/>
        <dbReference type="ChEBI" id="CHEBI:58594"/>
        <dbReference type="EC" id="1.14.11.13"/>
    </reaction>
</comment>
<dbReference type="Proteomes" id="UP001055439">
    <property type="component" value="Chromosome 4"/>
</dbReference>
<evidence type="ECO:0000313" key="11">
    <source>
        <dbReference type="EMBL" id="URD95450.1"/>
    </source>
</evidence>
<gene>
    <name evidence="11" type="ORF">MUK42_31103</name>
</gene>
<comment type="similarity">
    <text evidence="7">Belongs to the iron/ascorbate-dependent oxidoreductase family. GA2OX subfamily.</text>
</comment>
<dbReference type="AlphaFoldDB" id="A0A9E7FH17"/>
<evidence type="ECO:0000256" key="8">
    <source>
        <dbReference type="ARBA" id="ARBA00066708"/>
    </source>
</evidence>
<dbReference type="PANTHER" id="PTHR47990">
    <property type="entry name" value="2-OXOGLUTARATE (2OG) AND FE(II)-DEPENDENT OXYGENASE SUPERFAMILY PROTEIN-RELATED"/>
    <property type="match status" value="1"/>
</dbReference>
<evidence type="ECO:0000256" key="1">
    <source>
        <dbReference type="ARBA" id="ARBA00001961"/>
    </source>
</evidence>
<proteinExistence type="inferred from homology"/>
<dbReference type="EMBL" id="CP097506">
    <property type="protein sequence ID" value="URD95450.1"/>
    <property type="molecule type" value="Genomic_DNA"/>
</dbReference>
<dbReference type="GO" id="GO:0046872">
    <property type="term" value="F:metal ion binding"/>
    <property type="evidence" value="ECO:0007669"/>
    <property type="project" value="UniProtKB-KW"/>
</dbReference>
<evidence type="ECO:0000256" key="9">
    <source>
        <dbReference type="RuleBase" id="RU003682"/>
    </source>
</evidence>
<comment type="cofactor">
    <cofactor evidence="1">
        <name>L-ascorbate</name>
        <dbReference type="ChEBI" id="CHEBI:38290"/>
    </cofactor>
</comment>
<dbReference type="Gene3D" id="2.60.120.330">
    <property type="entry name" value="B-lactam Antibiotic, Isopenicillin N Synthase, Chain"/>
    <property type="match status" value="1"/>
</dbReference>
<evidence type="ECO:0000256" key="3">
    <source>
        <dbReference type="ARBA" id="ARBA00022964"/>
    </source>
</evidence>
<dbReference type="InterPro" id="IPR027443">
    <property type="entry name" value="IPNS-like_sf"/>
</dbReference>
<feature type="domain" description="Fe2OG dioxygenase" evidence="10">
    <location>
        <begin position="238"/>
        <end position="343"/>
    </location>
</feature>
<dbReference type="FunFam" id="2.60.120.330:FF:000014">
    <property type="entry name" value="Gibberellin 2-beta-dioxygenase 1"/>
    <property type="match status" value="1"/>
</dbReference>
<dbReference type="GO" id="GO:0045543">
    <property type="term" value="F:gibberellin 2-beta-dioxygenase activity"/>
    <property type="evidence" value="ECO:0007669"/>
    <property type="project" value="UniProtKB-EC"/>
</dbReference>
<dbReference type="PROSITE" id="PS51471">
    <property type="entry name" value="FE2OG_OXY"/>
    <property type="match status" value="1"/>
</dbReference>
<keyword evidence="4 9" id="KW-0560">Oxidoreductase</keyword>
<name>A0A9E7FH17_9LILI</name>
<sequence length="391" mass="43438">MEDHRTIPSLGSNWNPCRSSYHCALGGGLVYINPPPHAILLHKRSPWIWKRPPKPPSLLICSLSLYKDGALDLISLIRSPKPAACFSGVPVVDLSKPDAAARLVEACKEFGFFKVTDHGIPVELMRRLEAEAVKFFSLPPAEKEKSGPAKPLGYGNKRIGANGDMGWVEYLLFAVTSRPLSCTLMDFLREPSACCFRSALKEYLSAVRKLASQVLELMAEGLEIEPRDVISQLVTSEASDGIFRLNHYPPCPVLRGSNYSLTGFGEHTDPQVISVLRSNNSTGLQISLTDGSWVSVPPDEESFFINVGDSLQVLTNGRFRSVRHRVVANGMESRVSMIYFFGPPFAEKIAPLPQLMGEGERSLYKEFTWDEYKKAAYKSRLADNRLGLFEK</sequence>
<evidence type="ECO:0000256" key="7">
    <source>
        <dbReference type="ARBA" id="ARBA00061282"/>
    </source>
</evidence>
<evidence type="ECO:0000256" key="5">
    <source>
        <dbReference type="ARBA" id="ARBA00023004"/>
    </source>
</evidence>
<evidence type="ECO:0000256" key="2">
    <source>
        <dbReference type="ARBA" id="ARBA00022723"/>
    </source>
</evidence>
<dbReference type="InterPro" id="IPR005123">
    <property type="entry name" value="Oxoglu/Fe-dep_dioxygenase_dom"/>
</dbReference>
<organism evidence="11 12">
    <name type="scientific">Musa troglodytarum</name>
    <name type="common">fe'i banana</name>
    <dbReference type="NCBI Taxonomy" id="320322"/>
    <lineage>
        <taxon>Eukaryota</taxon>
        <taxon>Viridiplantae</taxon>
        <taxon>Streptophyta</taxon>
        <taxon>Embryophyta</taxon>
        <taxon>Tracheophyta</taxon>
        <taxon>Spermatophyta</taxon>
        <taxon>Magnoliopsida</taxon>
        <taxon>Liliopsida</taxon>
        <taxon>Zingiberales</taxon>
        <taxon>Musaceae</taxon>
        <taxon>Musa</taxon>
    </lineage>
</organism>
<evidence type="ECO:0000259" key="10">
    <source>
        <dbReference type="PROSITE" id="PS51471"/>
    </source>
</evidence>
<keyword evidence="5 9" id="KW-0408">Iron</keyword>
<dbReference type="Pfam" id="PF03171">
    <property type="entry name" value="2OG-FeII_Oxy"/>
    <property type="match status" value="1"/>
</dbReference>
<dbReference type="InterPro" id="IPR050231">
    <property type="entry name" value="Iron_ascorbate_oxido_reductase"/>
</dbReference>
<evidence type="ECO:0000256" key="6">
    <source>
        <dbReference type="ARBA" id="ARBA00052204"/>
    </source>
</evidence>
<dbReference type="OrthoDB" id="288590at2759"/>
<reference evidence="11" key="1">
    <citation type="submission" date="2022-05" db="EMBL/GenBank/DDBJ databases">
        <title>The Musa troglodytarum L. genome provides insights into the mechanism of non-climacteric behaviour and enrichment of carotenoids.</title>
        <authorList>
            <person name="Wang J."/>
        </authorList>
    </citation>
    <scope>NUCLEOTIDE SEQUENCE</scope>
    <source>
        <tissue evidence="11">Leaf</tissue>
    </source>
</reference>
<dbReference type="SUPFAM" id="SSF51197">
    <property type="entry name" value="Clavaminate synthase-like"/>
    <property type="match status" value="1"/>
</dbReference>
<dbReference type="InterPro" id="IPR044861">
    <property type="entry name" value="IPNS-like_FE2OG_OXY"/>
</dbReference>
<protein>
    <recommendedName>
        <fullName evidence="8">gibberellin 2beta-dioxygenase</fullName>
        <ecNumber evidence="8">1.14.11.13</ecNumber>
    </recommendedName>
</protein>